<gene>
    <name evidence="2" type="ORF">TPA0598_06_02820</name>
</gene>
<dbReference type="RefSeq" id="WP_042157234.1">
    <property type="nucleotide sequence ID" value="NZ_BBNO01000006.1"/>
</dbReference>
<sequence>MTARTPGQDPVPAPSATDPDRPADVTAAVLDGSALTPGATVRTAVFDAVRADPDGPVAQELAGLTHHRRPAVRRTALTLLTELAFSGPQPWQGPIEAAAARLHDPDPEARRTAARLLVRAGGTDRARTALDSHPDPATRIALADALLLHARHTPCPPGPLRTDPLPDIRLLACIEELRTAPEEEWPALDAQTMAEVGALSAHDADGSWPLGLRWGDALFRQDREQHCYTAAARLLTGAAGPYGQRVGVDLARRALQSWRAAPATLTPHLTGLLRTAPDALRDLAVDALCASRTATRLAADDLTALLPATRNPRSATAWKIAYALATVDDPRAAPYVYARLASGAPPAGAVAAVRGLLRSGTADPEHLVPVIRRLLRSDDPLAVPTAIALSEDLGPAAAACVPDLIEALRAECAVGDTRGAEWAGRRESRLVTALGRIGPAAGAAVPLLEGLSRDSRQRAGHRELALSRITGERRYAEAALRAPSRLRRYVSDRSALFDWLLDHGGLTPDQSRQLRDLVLSRPGGMQVFGSRALWRHEGPAVAADLLAVLPQYLDDDLFGPAAMATLAAMGEHARPALPPLRALIGRRTRLPLHAGSEDADMNADEQLLEAARRTVSALNDTP</sequence>
<dbReference type="SUPFAM" id="SSF48371">
    <property type="entry name" value="ARM repeat"/>
    <property type="match status" value="1"/>
</dbReference>
<dbReference type="AlphaFoldDB" id="A0A0P4RAS4"/>
<accession>A0A0P4RAS4</accession>
<evidence type="ECO:0008006" key="4">
    <source>
        <dbReference type="Google" id="ProtNLM"/>
    </source>
</evidence>
<comment type="caution">
    <text evidence="2">The sequence shown here is derived from an EMBL/GenBank/DDBJ whole genome shotgun (WGS) entry which is preliminary data.</text>
</comment>
<keyword evidence="3" id="KW-1185">Reference proteome</keyword>
<dbReference type="InterPro" id="IPR011989">
    <property type="entry name" value="ARM-like"/>
</dbReference>
<dbReference type="Gene3D" id="1.25.10.10">
    <property type="entry name" value="Leucine-rich Repeat Variant"/>
    <property type="match status" value="2"/>
</dbReference>
<evidence type="ECO:0000256" key="1">
    <source>
        <dbReference type="SAM" id="MobiDB-lite"/>
    </source>
</evidence>
<dbReference type="InterPro" id="IPR016024">
    <property type="entry name" value="ARM-type_fold"/>
</dbReference>
<reference evidence="3" key="1">
    <citation type="submission" date="2014-09" db="EMBL/GenBank/DDBJ databases">
        <title>Whole genome shotgun sequence of Streptomyces sp. NBRC 110027.</title>
        <authorList>
            <person name="Komaki H."/>
            <person name="Ichikawa N."/>
            <person name="Katano-Makiyama Y."/>
            <person name="Hosoyama A."/>
            <person name="Hashimoto M."/>
            <person name="Uohara A."/>
            <person name="Kitahashi Y."/>
            <person name="Ohji S."/>
            <person name="Kimura A."/>
            <person name="Yamazoe A."/>
            <person name="Igarashi Y."/>
            <person name="Fujita N."/>
        </authorList>
    </citation>
    <scope>NUCLEOTIDE SEQUENCE [LARGE SCALE GENOMIC DNA]</scope>
    <source>
        <strain evidence="3">NBRC 110027</strain>
    </source>
</reference>
<evidence type="ECO:0000313" key="2">
    <source>
        <dbReference type="EMBL" id="GAO10117.1"/>
    </source>
</evidence>
<dbReference type="EMBL" id="BBNO01000006">
    <property type="protein sequence ID" value="GAO10117.1"/>
    <property type="molecule type" value="Genomic_DNA"/>
</dbReference>
<evidence type="ECO:0000313" key="3">
    <source>
        <dbReference type="Proteomes" id="UP000048965"/>
    </source>
</evidence>
<protein>
    <recommendedName>
        <fullName evidence="4">HEAT repeat protein</fullName>
    </recommendedName>
</protein>
<feature type="region of interest" description="Disordered" evidence="1">
    <location>
        <begin position="1"/>
        <end position="22"/>
    </location>
</feature>
<proteinExistence type="predicted"/>
<organism evidence="2 3">
    <name type="scientific">Streptomyces lydicamycinicus</name>
    <dbReference type="NCBI Taxonomy" id="1546107"/>
    <lineage>
        <taxon>Bacteria</taxon>
        <taxon>Bacillati</taxon>
        <taxon>Actinomycetota</taxon>
        <taxon>Actinomycetes</taxon>
        <taxon>Kitasatosporales</taxon>
        <taxon>Streptomycetaceae</taxon>
        <taxon>Streptomyces</taxon>
    </lineage>
</organism>
<dbReference type="OrthoDB" id="3845975at2"/>
<name>A0A0P4RAS4_9ACTN</name>
<reference evidence="2 3" key="2">
    <citation type="journal article" date="2015" name="Stand. Genomic Sci.">
        <title>Draft genome sequence of marine-derived Streptomyces sp. TP-A0598, a producer of anti-MRSA antibiotic lydicamycins.</title>
        <authorList>
            <person name="Komaki H."/>
            <person name="Ichikawa N."/>
            <person name="Hosoyama A."/>
            <person name="Fujita N."/>
            <person name="Igarashi Y."/>
        </authorList>
    </citation>
    <scope>NUCLEOTIDE SEQUENCE [LARGE SCALE GENOMIC DNA]</scope>
    <source>
        <strain evidence="2 3">NBRC 110027</strain>
    </source>
</reference>
<dbReference type="Proteomes" id="UP000048965">
    <property type="component" value="Unassembled WGS sequence"/>
</dbReference>